<evidence type="ECO:0000313" key="8">
    <source>
        <dbReference type="EMBL" id="TXG60031.1"/>
    </source>
</evidence>
<dbReference type="EMBL" id="VAHF01000006">
    <property type="protein sequence ID" value="TXG60031.1"/>
    <property type="molecule type" value="Genomic_DNA"/>
</dbReference>
<keyword evidence="2 4" id="KW-0103">Bromodomain</keyword>
<dbReference type="Gene3D" id="1.20.920.10">
    <property type="entry name" value="Bromodomain-like"/>
    <property type="match status" value="1"/>
</dbReference>
<reference evidence="9" key="1">
    <citation type="journal article" date="2019" name="Gigascience">
        <title>De novo genome assembly of the endangered Acer yangbiense, a plant species with extremely small populations endemic to Yunnan Province, China.</title>
        <authorList>
            <person name="Yang J."/>
            <person name="Wariss H.M."/>
            <person name="Tao L."/>
            <person name="Zhang R."/>
            <person name="Yun Q."/>
            <person name="Hollingsworth P."/>
            <person name="Dao Z."/>
            <person name="Luo G."/>
            <person name="Guo H."/>
            <person name="Ma Y."/>
            <person name="Sun W."/>
        </authorList>
    </citation>
    <scope>NUCLEOTIDE SEQUENCE [LARGE SCALE GENOMIC DNA]</scope>
    <source>
        <strain evidence="9">cv. Malutang</strain>
    </source>
</reference>
<keyword evidence="9" id="KW-1185">Reference proteome</keyword>
<feature type="region of interest" description="Disordered" evidence="5">
    <location>
        <begin position="159"/>
        <end position="187"/>
    </location>
</feature>
<gene>
    <name evidence="8" type="ORF">EZV62_014604</name>
</gene>
<feature type="region of interest" description="Disordered" evidence="5">
    <location>
        <begin position="440"/>
        <end position="491"/>
    </location>
</feature>
<dbReference type="CDD" id="cd05506">
    <property type="entry name" value="Bromo_plant1"/>
    <property type="match status" value="1"/>
</dbReference>
<dbReference type="InterPro" id="IPR037377">
    <property type="entry name" value="GTE_bromo"/>
</dbReference>
<dbReference type="InterPro" id="IPR001487">
    <property type="entry name" value="Bromodomain"/>
</dbReference>
<evidence type="ECO:0000259" key="6">
    <source>
        <dbReference type="PROSITE" id="PS50014"/>
    </source>
</evidence>
<evidence type="ECO:0000256" key="3">
    <source>
        <dbReference type="ARBA" id="ARBA00023163"/>
    </source>
</evidence>
<protein>
    <recommendedName>
        <fullName evidence="10">Bromo domain-containing protein</fullName>
    </recommendedName>
</protein>
<organism evidence="8 9">
    <name type="scientific">Acer yangbiense</name>
    <dbReference type="NCBI Taxonomy" id="1000413"/>
    <lineage>
        <taxon>Eukaryota</taxon>
        <taxon>Viridiplantae</taxon>
        <taxon>Streptophyta</taxon>
        <taxon>Embryophyta</taxon>
        <taxon>Tracheophyta</taxon>
        <taxon>Spermatophyta</taxon>
        <taxon>Magnoliopsida</taxon>
        <taxon>eudicotyledons</taxon>
        <taxon>Gunneridae</taxon>
        <taxon>Pentapetalae</taxon>
        <taxon>rosids</taxon>
        <taxon>malvids</taxon>
        <taxon>Sapindales</taxon>
        <taxon>Sapindaceae</taxon>
        <taxon>Hippocastanoideae</taxon>
        <taxon>Acereae</taxon>
        <taxon>Acer</taxon>
    </lineage>
</organism>
<dbReference type="InterPro" id="IPR027353">
    <property type="entry name" value="NET_dom"/>
</dbReference>
<dbReference type="PROSITE" id="PS50014">
    <property type="entry name" value="BROMODOMAIN_2"/>
    <property type="match status" value="1"/>
</dbReference>
<dbReference type="SMART" id="SM00297">
    <property type="entry name" value="BROMO"/>
    <property type="match status" value="1"/>
</dbReference>
<feature type="domain" description="Bromo" evidence="6">
    <location>
        <begin position="218"/>
        <end position="290"/>
    </location>
</feature>
<dbReference type="PANTHER" id="PTHR45926">
    <property type="entry name" value="OSJNBA0053K19.4 PROTEIN"/>
    <property type="match status" value="1"/>
</dbReference>
<dbReference type="Pfam" id="PF17035">
    <property type="entry name" value="BET"/>
    <property type="match status" value="1"/>
</dbReference>
<feature type="domain" description="NET" evidence="7">
    <location>
        <begin position="336"/>
        <end position="417"/>
    </location>
</feature>
<accession>A0A5C7HSN1</accession>
<dbReference type="OrthoDB" id="21449at2759"/>
<dbReference type="PRINTS" id="PR00503">
    <property type="entry name" value="BROMODOMAIN"/>
</dbReference>
<evidence type="ECO:0000313" key="9">
    <source>
        <dbReference type="Proteomes" id="UP000323000"/>
    </source>
</evidence>
<dbReference type="InterPro" id="IPR036427">
    <property type="entry name" value="Bromodomain-like_sf"/>
</dbReference>
<feature type="compositionally biased region" description="Basic residues" evidence="5">
    <location>
        <begin position="169"/>
        <end position="178"/>
    </location>
</feature>
<dbReference type="AlphaFoldDB" id="A0A5C7HSN1"/>
<comment type="caution">
    <text evidence="8">The sequence shown here is derived from an EMBL/GenBank/DDBJ whole genome shotgun (WGS) entry which is preliminary data.</text>
</comment>
<sequence length="491" mass="54525">MASAVLVNRNEPSWGERKVYMRKYPNTVANATTAAAVSHDNAFFKANPHRNPSPYDQNHRRHPSTNLHVNDTPSTVSGLPIRKPITLHEAQQVSRDGHVTFNLDAYTRRELKDLKCRLLSELEQVRIMRTRIESTNFETRSNNPTTPPAIVQVAHAIDPQQTSRSCTPKGRKKGRGSKRANPFSNSGLNLKRIAKDPSAENAISGMMKKCRQILGKLMKYKHGWVFNTPVDVVALGLHDYYNVIKTPMDLGTVKSNLDKNVYKSPVEFASDVRLTFNNALKYNPRGHDVHSMAETLLVKFEGIFNPVFSKIEENSEANKRVTGIEKKKSLGRTKMEEKRGVKKRVMSIEEKKTLGRSLVELPQEKMVELLDILNKRNISLAQDGGEIVLDIEALDGDTLLELDGFINSYKKVMIETSVAAAIEKASGVGEEDVDIGEEIPVEYYPPVEIEKDDNANSINSSSSSSGSDDTSSSSGSDSGNSSDDNDSAHET</sequence>
<dbReference type="PROSITE" id="PS51525">
    <property type="entry name" value="NET"/>
    <property type="match status" value="1"/>
</dbReference>
<feature type="compositionally biased region" description="Polar residues" evidence="5">
    <location>
        <begin position="64"/>
        <end position="77"/>
    </location>
</feature>
<evidence type="ECO:0000259" key="7">
    <source>
        <dbReference type="PROSITE" id="PS51525"/>
    </source>
</evidence>
<evidence type="ECO:0008006" key="10">
    <source>
        <dbReference type="Google" id="ProtNLM"/>
    </source>
</evidence>
<evidence type="ECO:0000256" key="2">
    <source>
        <dbReference type="ARBA" id="ARBA00023117"/>
    </source>
</evidence>
<name>A0A5C7HSN1_9ROSI</name>
<feature type="region of interest" description="Disordered" evidence="5">
    <location>
        <begin position="48"/>
        <end position="78"/>
    </location>
</feature>
<keyword evidence="3" id="KW-0804">Transcription</keyword>
<evidence type="ECO:0000256" key="1">
    <source>
        <dbReference type="ARBA" id="ARBA00023015"/>
    </source>
</evidence>
<dbReference type="InterPro" id="IPR038336">
    <property type="entry name" value="NET_sf"/>
</dbReference>
<evidence type="ECO:0000256" key="5">
    <source>
        <dbReference type="SAM" id="MobiDB-lite"/>
    </source>
</evidence>
<dbReference type="Gene3D" id="1.20.1270.220">
    <property type="match status" value="1"/>
</dbReference>
<feature type="compositionally biased region" description="Low complexity" evidence="5">
    <location>
        <begin position="455"/>
        <end position="482"/>
    </location>
</feature>
<evidence type="ECO:0000256" key="4">
    <source>
        <dbReference type="PROSITE-ProRule" id="PRU00035"/>
    </source>
</evidence>
<dbReference type="Pfam" id="PF00439">
    <property type="entry name" value="Bromodomain"/>
    <property type="match status" value="1"/>
</dbReference>
<proteinExistence type="predicted"/>
<keyword evidence="1" id="KW-0805">Transcription regulation</keyword>
<dbReference type="Proteomes" id="UP000323000">
    <property type="component" value="Chromosome 6"/>
</dbReference>
<dbReference type="SUPFAM" id="SSF47370">
    <property type="entry name" value="Bromodomain"/>
    <property type="match status" value="1"/>
</dbReference>